<dbReference type="AlphaFoldDB" id="A0A3R9PTY7"/>
<dbReference type="RefSeq" id="WP_125672156.1">
    <property type="nucleotide sequence ID" value="NZ_RCOS01000132.1"/>
</dbReference>
<proteinExistence type="predicted"/>
<gene>
    <name evidence="1" type="ORF">D6D85_11780</name>
</gene>
<sequence length="92" mass="10631">MRESRILVPPKIRSYIAILSDSPPPSKKVDIAVDGSRYVGYVHHFEKLSSRAIASFYFLSGYDSPLKWVLDYRRIIGEDPKYVWVVEVRTKA</sequence>
<reference evidence="1 2" key="1">
    <citation type="submission" date="2018-10" db="EMBL/GenBank/DDBJ databases">
        <title>Co-occurring genomic capacity for anaerobic methane metabolism and dissimilatory sulfite reduction discovered in the Korarchaeota.</title>
        <authorList>
            <person name="Mckay L.J."/>
            <person name="Dlakic M."/>
            <person name="Fields M.W."/>
            <person name="Delmont T.O."/>
            <person name="Eren A.M."/>
            <person name="Jay Z.J."/>
            <person name="Klingelsmith K.B."/>
            <person name="Rusch D.B."/>
            <person name="Inskeep W.P."/>
        </authorList>
    </citation>
    <scope>NUCLEOTIDE SEQUENCE [LARGE SCALE GENOMIC DNA]</scope>
    <source>
        <strain evidence="1 2">MDKW</strain>
    </source>
</reference>
<dbReference type="EMBL" id="RCOS01000132">
    <property type="protein sequence ID" value="RSN72964.1"/>
    <property type="molecule type" value="Genomic_DNA"/>
</dbReference>
<keyword evidence="2" id="KW-1185">Reference proteome</keyword>
<dbReference type="Proteomes" id="UP000277582">
    <property type="component" value="Unassembled WGS sequence"/>
</dbReference>
<accession>A0A3R9PTY7</accession>
<evidence type="ECO:0000313" key="1">
    <source>
        <dbReference type="EMBL" id="RSN72964.1"/>
    </source>
</evidence>
<name>A0A3R9PTY7_9CREN</name>
<protein>
    <submittedName>
        <fullName evidence="1">Uncharacterized protein</fullName>
    </submittedName>
</protein>
<comment type="caution">
    <text evidence="1">The sequence shown here is derived from an EMBL/GenBank/DDBJ whole genome shotgun (WGS) entry which is preliminary data.</text>
</comment>
<organism evidence="1 2">
    <name type="scientific">Candidatus Methanodesulfokora washburnensis</name>
    <dbReference type="NCBI Taxonomy" id="2478471"/>
    <lineage>
        <taxon>Archaea</taxon>
        <taxon>Thermoproteota</taxon>
        <taxon>Candidatus Korarchaeia</taxon>
        <taxon>Candidatus Korarchaeia incertae sedis</taxon>
        <taxon>Candidatus Methanodesulfokora</taxon>
    </lineage>
</organism>
<evidence type="ECO:0000313" key="2">
    <source>
        <dbReference type="Proteomes" id="UP000277582"/>
    </source>
</evidence>